<protein>
    <submittedName>
        <fullName evidence="2">Uncharacterized protein</fullName>
    </submittedName>
</protein>
<reference evidence="2" key="1">
    <citation type="submission" date="2023-11" db="EMBL/GenBank/DDBJ databases">
        <title>Genome assemblies of two species of porcelain crab, Petrolisthes cinctipes and Petrolisthes manimaculis (Anomura: Porcellanidae).</title>
        <authorList>
            <person name="Angst P."/>
        </authorList>
    </citation>
    <scope>NUCLEOTIDE SEQUENCE</scope>
    <source>
        <strain evidence="2">PB745_02</strain>
        <tissue evidence="2">Gill</tissue>
    </source>
</reference>
<gene>
    <name evidence="2" type="ORF">Pmani_037096</name>
</gene>
<dbReference type="Proteomes" id="UP001292094">
    <property type="component" value="Unassembled WGS sequence"/>
</dbReference>
<dbReference type="AlphaFoldDB" id="A0AAE1NIW0"/>
<name>A0AAE1NIW0_9EUCA</name>
<feature type="region of interest" description="Disordered" evidence="1">
    <location>
        <begin position="1"/>
        <end position="35"/>
    </location>
</feature>
<proteinExistence type="predicted"/>
<keyword evidence="3" id="KW-1185">Reference proteome</keyword>
<evidence type="ECO:0000313" key="2">
    <source>
        <dbReference type="EMBL" id="KAK4289972.1"/>
    </source>
</evidence>
<sequence length="101" mass="11266">MMGAEGEKKDDKPTIEQEKQSVGVMRKSKKSEAQMYSHEQTLPTTFVMGVSPSLPSHVTYTIATAHRLPLPMADGHKTIYLCWVHYSTQSCKARSRAPATQ</sequence>
<dbReference type="EMBL" id="JAWZYT010005645">
    <property type="protein sequence ID" value="KAK4289972.1"/>
    <property type="molecule type" value="Genomic_DNA"/>
</dbReference>
<evidence type="ECO:0000313" key="3">
    <source>
        <dbReference type="Proteomes" id="UP001292094"/>
    </source>
</evidence>
<organism evidence="2 3">
    <name type="scientific">Petrolisthes manimaculis</name>
    <dbReference type="NCBI Taxonomy" id="1843537"/>
    <lineage>
        <taxon>Eukaryota</taxon>
        <taxon>Metazoa</taxon>
        <taxon>Ecdysozoa</taxon>
        <taxon>Arthropoda</taxon>
        <taxon>Crustacea</taxon>
        <taxon>Multicrustacea</taxon>
        <taxon>Malacostraca</taxon>
        <taxon>Eumalacostraca</taxon>
        <taxon>Eucarida</taxon>
        <taxon>Decapoda</taxon>
        <taxon>Pleocyemata</taxon>
        <taxon>Anomura</taxon>
        <taxon>Galatheoidea</taxon>
        <taxon>Porcellanidae</taxon>
        <taxon>Petrolisthes</taxon>
    </lineage>
</organism>
<accession>A0AAE1NIW0</accession>
<feature type="compositionally biased region" description="Basic and acidic residues" evidence="1">
    <location>
        <begin position="1"/>
        <end position="19"/>
    </location>
</feature>
<evidence type="ECO:0000256" key="1">
    <source>
        <dbReference type="SAM" id="MobiDB-lite"/>
    </source>
</evidence>
<comment type="caution">
    <text evidence="2">The sequence shown here is derived from an EMBL/GenBank/DDBJ whole genome shotgun (WGS) entry which is preliminary data.</text>
</comment>